<dbReference type="Proteomes" id="UP000767291">
    <property type="component" value="Unassembled WGS sequence"/>
</dbReference>
<dbReference type="InterPro" id="IPR050682">
    <property type="entry name" value="ModA/WtpA"/>
</dbReference>
<dbReference type="CDD" id="cd13517">
    <property type="entry name" value="PBP2_ModA3_like"/>
    <property type="match status" value="1"/>
</dbReference>
<evidence type="ECO:0000256" key="5">
    <source>
        <dbReference type="SAM" id="SignalP"/>
    </source>
</evidence>
<dbReference type="Pfam" id="PF13531">
    <property type="entry name" value="SBP_bac_11"/>
    <property type="match status" value="1"/>
</dbReference>
<proteinExistence type="inferred from homology"/>
<evidence type="ECO:0000313" key="7">
    <source>
        <dbReference type="Proteomes" id="UP000767291"/>
    </source>
</evidence>
<accession>A0ABS4E961</accession>
<name>A0ABS4E961_9FIRM</name>
<dbReference type="InterPro" id="IPR005950">
    <property type="entry name" value="ModA"/>
</dbReference>
<feature type="chain" id="PRO_5046936889" evidence="5">
    <location>
        <begin position="21"/>
        <end position="275"/>
    </location>
</feature>
<reference evidence="6 7" key="1">
    <citation type="submission" date="2021-03" db="EMBL/GenBank/DDBJ databases">
        <title>Genomic Encyclopedia of Type Strains, Phase IV (KMG-IV): sequencing the most valuable type-strain genomes for metagenomic binning, comparative biology and taxonomic classification.</title>
        <authorList>
            <person name="Goeker M."/>
        </authorList>
    </citation>
    <scope>NUCLEOTIDE SEQUENCE [LARGE SCALE GENOMIC DNA]</scope>
    <source>
        <strain evidence="6 7">DSM 1289</strain>
    </source>
</reference>
<sequence>MIKKIAVIALALFISIGATACNSKGEDPNDKAKTETSTNKEASAKDKEKQETLFVYSGAGLKKPMDEIAQKFGDENNVKIECSYAGSAQLIAQLETSQKGDAFVVGSEPLYIKAEEKELVGDHKVVAHHTPAIVVPKGNPAKIENLDDLSKDGVKLVLGDKEANAIGKTTQKILEKNDLKSVNDNVVSTAATVNEMVMQLTAGDADATIATKDSVFGNDDVEVVEIDPDKNIDQIISGGTVEYSEKKDMAQKFIDFIASNEGKEIFKKYGFEPVK</sequence>
<comment type="similarity">
    <text evidence="1">Belongs to the bacterial solute-binding protein ModA family.</text>
</comment>
<feature type="compositionally biased region" description="Basic and acidic residues" evidence="4">
    <location>
        <begin position="24"/>
        <end position="34"/>
    </location>
</feature>
<dbReference type="RefSeq" id="WP_209455993.1">
    <property type="nucleotide sequence ID" value="NZ_BAAACS010000012.1"/>
</dbReference>
<organism evidence="6 7">
    <name type="scientific">Metaclostridioides mangenotii</name>
    <dbReference type="NCBI Taxonomy" id="1540"/>
    <lineage>
        <taxon>Bacteria</taxon>
        <taxon>Bacillati</taxon>
        <taxon>Bacillota</taxon>
        <taxon>Clostridia</taxon>
        <taxon>Peptostreptococcales</taxon>
        <taxon>Peptostreptococcaceae</taxon>
        <taxon>Metaclostridioides</taxon>
    </lineage>
</organism>
<dbReference type="PROSITE" id="PS51257">
    <property type="entry name" value="PROKAR_LIPOPROTEIN"/>
    <property type="match status" value="1"/>
</dbReference>
<dbReference type="Gene3D" id="3.40.190.10">
    <property type="entry name" value="Periplasmic binding protein-like II"/>
    <property type="match status" value="2"/>
</dbReference>
<evidence type="ECO:0000256" key="2">
    <source>
        <dbReference type="ARBA" id="ARBA00022723"/>
    </source>
</evidence>
<feature type="signal peptide" evidence="5">
    <location>
        <begin position="1"/>
        <end position="20"/>
    </location>
</feature>
<evidence type="ECO:0000256" key="1">
    <source>
        <dbReference type="ARBA" id="ARBA00009175"/>
    </source>
</evidence>
<dbReference type="PANTHER" id="PTHR30632">
    <property type="entry name" value="MOLYBDATE-BINDING PERIPLASMIC PROTEIN"/>
    <property type="match status" value="1"/>
</dbReference>
<keyword evidence="7" id="KW-1185">Reference proteome</keyword>
<evidence type="ECO:0000256" key="4">
    <source>
        <dbReference type="SAM" id="MobiDB-lite"/>
    </source>
</evidence>
<comment type="caution">
    <text evidence="6">The sequence shown here is derived from an EMBL/GenBank/DDBJ whole genome shotgun (WGS) entry which is preliminary data.</text>
</comment>
<dbReference type="PANTHER" id="PTHR30632:SF0">
    <property type="entry name" value="SULFATE-BINDING PROTEIN"/>
    <property type="match status" value="1"/>
</dbReference>
<dbReference type="SUPFAM" id="SSF53850">
    <property type="entry name" value="Periplasmic binding protein-like II"/>
    <property type="match status" value="1"/>
</dbReference>
<gene>
    <name evidence="6" type="ORF">J2Z43_000872</name>
</gene>
<keyword evidence="3 5" id="KW-0732">Signal</keyword>
<keyword evidence="2" id="KW-0479">Metal-binding</keyword>
<dbReference type="PIRSF" id="PIRSF004846">
    <property type="entry name" value="ModA"/>
    <property type="match status" value="1"/>
</dbReference>
<feature type="region of interest" description="Disordered" evidence="4">
    <location>
        <begin position="23"/>
        <end position="46"/>
    </location>
</feature>
<evidence type="ECO:0000313" key="6">
    <source>
        <dbReference type="EMBL" id="MBP1854482.1"/>
    </source>
</evidence>
<protein>
    <submittedName>
        <fullName evidence="6">Molybdate transport system substrate-binding protein</fullName>
    </submittedName>
</protein>
<evidence type="ECO:0000256" key="3">
    <source>
        <dbReference type="ARBA" id="ARBA00022729"/>
    </source>
</evidence>
<dbReference type="NCBIfam" id="TIGR01256">
    <property type="entry name" value="modA"/>
    <property type="match status" value="1"/>
</dbReference>
<dbReference type="EMBL" id="JAGGJX010000001">
    <property type="protein sequence ID" value="MBP1854482.1"/>
    <property type="molecule type" value="Genomic_DNA"/>
</dbReference>